<dbReference type="CDD" id="cd01285">
    <property type="entry name" value="nucleoside_deaminase"/>
    <property type="match status" value="1"/>
</dbReference>
<sequence>MNSPTPASMPSPSAAAMPDAGHAHWMRLALAEAEQAAAEGEVPVGAVLVRDGQLLARNHNRTRQLADPSAHAEMLALREGAAQLGNHRLGDCTLYVTLEPCAMCSGAVFQARLACVVFGASEPKTGAAGSVLDLFAHPGLNHHTQLVRGVLADECAALLEQFFQQRRRQQAQAIQPLRDDALRTPEACFAPCPAAGHYTSALPELQGLRLHYQYLPESLPQGLPNAQPAQPRTALLLLHPPWHWSAWWAPLLQALPRGAYPVLAPDLVGWGRSDKPKKSPWHDAARHARILLQLLDALGLRQFTLVSLEGAGPSLAPALLQALAQAEPERLAGWLRLLPAQKMSEQKMPAQSAPAAQPPLWPIAPGRMDKRWCVAAHLRRCLPAGTDAALLQQAAAPYPSAAHARHWLAAQLQAPAHLAAPPIALPPQRQWQLALQPAGPAAWPGLPPPQAIDAAHRRWLAHNAAGGACGQ</sequence>
<dbReference type="PANTHER" id="PTHR11079:SF202">
    <property type="entry name" value="TRNA-SPECIFIC ADENOSINE DEAMINASE"/>
    <property type="match status" value="1"/>
</dbReference>
<dbReference type="EC" id="3.5.4.33" evidence="8"/>
<evidence type="ECO:0000313" key="11">
    <source>
        <dbReference type="Proteomes" id="UP000218054"/>
    </source>
</evidence>
<dbReference type="Gene3D" id="3.40.50.1820">
    <property type="entry name" value="alpha/beta hydrolase"/>
    <property type="match status" value="1"/>
</dbReference>
<feature type="binding site" evidence="8">
    <location>
        <position position="101"/>
    </location>
    <ligand>
        <name>Zn(2+)</name>
        <dbReference type="ChEBI" id="CHEBI:29105"/>
        <note>catalytic</note>
    </ligand>
</feature>
<feature type="active site" description="Proton donor" evidence="8">
    <location>
        <position position="73"/>
    </location>
</feature>
<keyword evidence="3 8" id="KW-0819">tRNA processing</keyword>
<dbReference type="AlphaFoldDB" id="A0A2A2ALC2"/>
<reference evidence="10 11" key="1">
    <citation type="submission" date="2017-08" db="EMBL/GenBank/DDBJ databases">
        <title>WGS of Clinical strains of the CDC Group NO-1 linked to zoonotic infections in humans.</title>
        <authorList>
            <person name="Bernier A.-M."/>
            <person name="Bernard K."/>
        </authorList>
    </citation>
    <scope>NUCLEOTIDE SEQUENCE [LARGE SCALE GENOMIC DNA]</scope>
    <source>
        <strain evidence="10 11">NML00-0135</strain>
    </source>
</reference>
<protein>
    <recommendedName>
        <fullName evidence="8">tRNA-specific adenosine deaminase</fullName>
        <ecNumber evidence="8">3.5.4.33</ecNumber>
    </recommendedName>
</protein>
<dbReference type="FunFam" id="3.40.140.10:FF:000005">
    <property type="entry name" value="tRNA-specific adenosine deaminase"/>
    <property type="match status" value="1"/>
</dbReference>
<accession>A0A2A2ALC2</accession>
<comment type="catalytic activity">
    <reaction evidence="7 8">
        <text>adenosine(34) in tRNA + H2O + H(+) = inosine(34) in tRNA + NH4(+)</text>
        <dbReference type="Rhea" id="RHEA:43168"/>
        <dbReference type="Rhea" id="RHEA-COMP:10373"/>
        <dbReference type="Rhea" id="RHEA-COMP:10374"/>
        <dbReference type="ChEBI" id="CHEBI:15377"/>
        <dbReference type="ChEBI" id="CHEBI:15378"/>
        <dbReference type="ChEBI" id="CHEBI:28938"/>
        <dbReference type="ChEBI" id="CHEBI:74411"/>
        <dbReference type="ChEBI" id="CHEBI:82852"/>
        <dbReference type="EC" id="3.5.4.33"/>
    </reaction>
</comment>
<keyword evidence="5 8" id="KW-0378">Hydrolase</keyword>
<dbReference type="SUPFAM" id="SSF53474">
    <property type="entry name" value="alpha/beta-Hydrolases"/>
    <property type="match status" value="1"/>
</dbReference>
<keyword evidence="6 8" id="KW-0862">Zinc</keyword>
<organism evidence="10 11">
    <name type="scientific">Vandammella animalimorsus</name>
    <dbReference type="NCBI Taxonomy" id="2029117"/>
    <lineage>
        <taxon>Bacteria</taxon>
        <taxon>Pseudomonadati</taxon>
        <taxon>Pseudomonadota</taxon>
        <taxon>Betaproteobacteria</taxon>
        <taxon>Burkholderiales</taxon>
        <taxon>Comamonadaceae</taxon>
        <taxon>Vandammella</taxon>
    </lineage>
</organism>
<comment type="function">
    <text evidence="8">Catalyzes the deamination of adenosine to inosine at the wobble position 34 of tRNA(Arg2).</text>
</comment>
<dbReference type="HAMAP" id="MF_00972">
    <property type="entry name" value="tRNA_aden_deaminase"/>
    <property type="match status" value="1"/>
</dbReference>
<dbReference type="InterPro" id="IPR000073">
    <property type="entry name" value="AB_hydrolase_1"/>
</dbReference>
<dbReference type="PROSITE" id="PS51747">
    <property type="entry name" value="CYT_DCMP_DEAMINASES_2"/>
    <property type="match status" value="1"/>
</dbReference>
<dbReference type="Gene3D" id="3.40.140.10">
    <property type="entry name" value="Cytidine Deaminase, domain 2"/>
    <property type="match status" value="1"/>
</dbReference>
<evidence type="ECO:0000256" key="1">
    <source>
        <dbReference type="ARBA" id="ARBA00010669"/>
    </source>
</evidence>
<dbReference type="PROSITE" id="PS00903">
    <property type="entry name" value="CYT_DCMP_DEAMINASES_1"/>
    <property type="match status" value="1"/>
</dbReference>
<evidence type="ECO:0000313" key="10">
    <source>
        <dbReference type="EMBL" id="PAT38514.1"/>
    </source>
</evidence>
<keyword evidence="4 8" id="KW-0479">Metal-binding</keyword>
<dbReference type="PANTHER" id="PTHR11079">
    <property type="entry name" value="CYTOSINE DEAMINASE FAMILY MEMBER"/>
    <property type="match status" value="1"/>
</dbReference>
<dbReference type="Pfam" id="PF00561">
    <property type="entry name" value="Abhydrolase_1"/>
    <property type="match status" value="1"/>
</dbReference>
<dbReference type="GO" id="GO:0002100">
    <property type="term" value="P:tRNA wobble adenosine to inosine editing"/>
    <property type="evidence" value="ECO:0007669"/>
    <property type="project" value="UniProtKB-UniRule"/>
</dbReference>
<evidence type="ECO:0000256" key="4">
    <source>
        <dbReference type="ARBA" id="ARBA00022723"/>
    </source>
</evidence>
<proteinExistence type="inferred from homology"/>
<dbReference type="InterPro" id="IPR028883">
    <property type="entry name" value="tRNA_aden_deaminase"/>
</dbReference>
<evidence type="ECO:0000256" key="6">
    <source>
        <dbReference type="ARBA" id="ARBA00022833"/>
    </source>
</evidence>
<dbReference type="EMBL" id="NSJB01000001">
    <property type="protein sequence ID" value="PAT38514.1"/>
    <property type="molecule type" value="Genomic_DNA"/>
</dbReference>
<evidence type="ECO:0000259" key="9">
    <source>
        <dbReference type="PROSITE" id="PS51747"/>
    </source>
</evidence>
<gene>
    <name evidence="8" type="primary">tadA</name>
    <name evidence="10" type="ORF">CK625_03260</name>
</gene>
<dbReference type="Proteomes" id="UP000218054">
    <property type="component" value="Unassembled WGS sequence"/>
</dbReference>
<evidence type="ECO:0000256" key="3">
    <source>
        <dbReference type="ARBA" id="ARBA00022694"/>
    </source>
</evidence>
<comment type="caution">
    <text evidence="10">The sequence shown here is derived from an EMBL/GenBank/DDBJ whole genome shotgun (WGS) entry which is preliminary data.</text>
</comment>
<dbReference type="GO" id="GO:0008270">
    <property type="term" value="F:zinc ion binding"/>
    <property type="evidence" value="ECO:0007669"/>
    <property type="project" value="UniProtKB-UniRule"/>
</dbReference>
<evidence type="ECO:0000256" key="5">
    <source>
        <dbReference type="ARBA" id="ARBA00022801"/>
    </source>
</evidence>
<comment type="subunit">
    <text evidence="2 8">Homodimer.</text>
</comment>
<evidence type="ECO:0000256" key="8">
    <source>
        <dbReference type="HAMAP-Rule" id="MF_00972"/>
    </source>
</evidence>
<feature type="binding site" evidence="8">
    <location>
        <position position="71"/>
    </location>
    <ligand>
        <name>Zn(2+)</name>
        <dbReference type="ChEBI" id="CHEBI:29105"/>
        <note>catalytic</note>
    </ligand>
</feature>
<evidence type="ECO:0000256" key="7">
    <source>
        <dbReference type="ARBA" id="ARBA00048045"/>
    </source>
</evidence>
<dbReference type="Pfam" id="PF14437">
    <property type="entry name" value="MafB19-deam"/>
    <property type="match status" value="1"/>
</dbReference>
<dbReference type="InterPro" id="IPR002125">
    <property type="entry name" value="CMP_dCMP_dom"/>
</dbReference>
<keyword evidence="11" id="KW-1185">Reference proteome</keyword>
<dbReference type="InterPro" id="IPR058535">
    <property type="entry name" value="MafB19-deam"/>
</dbReference>
<dbReference type="GO" id="GO:0052717">
    <property type="term" value="F:tRNA-specific adenosine-34 deaminase activity"/>
    <property type="evidence" value="ECO:0007669"/>
    <property type="project" value="UniProtKB-UniRule"/>
</dbReference>
<dbReference type="InterPro" id="IPR029058">
    <property type="entry name" value="AB_hydrolase_fold"/>
</dbReference>
<feature type="domain" description="CMP/dCMP-type deaminase" evidence="9">
    <location>
        <begin position="20"/>
        <end position="132"/>
    </location>
</feature>
<dbReference type="NCBIfam" id="NF008113">
    <property type="entry name" value="PRK10860.1"/>
    <property type="match status" value="1"/>
</dbReference>
<evidence type="ECO:0000256" key="2">
    <source>
        <dbReference type="ARBA" id="ARBA00011738"/>
    </source>
</evidence>
<dbReference type="SUPFAM" id="SSF53927">
    <property type="entry name" value="Cytidine deaminase-like"/>
    <property type="match status" value="1"/>
</dbReference>
<name>A0A2A2ALC2_9BURK</name>
<comment type="similarity">
    <text evidence="1">Belongs to the cytidine and deoxycytidylate deaminase family. ADAT2 subfamily.</text>
</comment>
<dbReference type="InterPro" id="IPR016192">
    <property type="entry name" value="APOBEC/CMP_deaminase_Zn-bd"/>
</dbReference>
<dbReference type="InterPro" id="IPR016193">
    <property type="entry name" value="Cytidine_deaminase-like"/>
</dbReference>
<feature type="binding site" evidence="8">
    <location>
        <position position="104"/>
    </location>
    <ligand>
        <name>Zn(2+)</name>
        <dbReference type="ChEBI" id="CHEBI:29105"/>
        <note>catalytic</note>
    </ligand>
</feature>
<comment type="cofactor">
    <cofactor evidence="8">
        <name>Zn(2+)</name>
        <dbReference type="ChEBI" id="CHEBI:29105"/>
    </cofactor>
    <text evidence="8">Binds 1 zinc ion per subunit.</text>
</comment>